<gene>
    <name evidence="1" type="ORF">OY187_22760</name>
</gene>
<reference evidence="1" key="1">
    <citation type="submission" date="2022-12" db="EMBL/GenBank/DDBJ databases">
        <title>Whole genome sequence of Mycolicibacterium iranicum strain SBH312.</title>
        <authorList>
            <person name="Jani J."/>
            <person name="Arifin Mustapha Z."/>
            <person name="Ahmed K."/>
            <person name="Kai Ling C."/>
        </authorList>
    </citation>
    <scope>NUCLEOTIDE SEQUENCE</scope>
    <source>
        <strain evidence="1">SBH312</strain>
    </source>
</reference>
<dbReference type="RefSeq" id="WP_162562180.1">
    <property type="nucleotide sequence ID" value="NZ_JAPQYE010000012.1"/>
</dbReference>
<proteinExistence type="predicted"/>
<organism evidence="1 2">
    <name type="scientific">Mycolicibacterium iranicum</name>
    <name type="common">Mycobacterium iranicum</name>
    <dbReference type="NCBI Taxonomy" id="912594"/>
    <lineage>
        <taxon>Bacteria</taxon>
        <taxon>Bacillati</taxon>
        <taxon>Actinomycetota</taxon>
        <taxon>Actinomycetes</taxon>
        <taxon>Mycobacteriales</taxon>
        <taxon>Mycobacteriaceae</taxon>
        <taxon>Mycolicibacterium</taxon>
    </lineage>
</organism>
<keyword evidence="2" id="KW-1185">Reference proteome</keyword>
<comment type="caution">
    <text evidence="1">The sequence shown here is derived from an EMBL/GenBank/DDBJ whole genome shotgun (WGS) entry which is preliminary data.</text>
</comment>
<accession>A0ABT4HLC6</accession>
<evidence type="ECO:0000313" key="1">
    <source>
        <dbReference type="EMBL" id="MCZ0730879.1"/>
    </source>
</evidence>
<protein>
    <submittedName>
        <fullName evidence="1">Uncharacterized protein</fullName>
    </submittedName>
</protein>
<dbReference type="Proteomes" id="UP001084650">
    <property type="component" value="Unassembled WGS sequence"/>
</dbReference>
<name>A0ABT4HLC6_MYCIR</name>
<evidence type="ECO:0000313" key="2">
    <source>
        <dbReference type="Proteomes" id="UP001084650"/>
    </source>
</evidence>
<dbReference type="EMBL" id="JAPQYE010000012">
    <property type="protein sequence ID" value="MCZ0730879.1"/>
    <property type="molecule type" value="Genomic_DNA"/>
</dbReference>
<sequence>MISVAEVMFGSAAARQRGRWKWLRRVRAERRRSARRRPDYFEHAAMAREMYRL</sequence>